<feature type="region of interest" description="Disordered" evidence="1">
    <location>
        <begin position="1"/>
        <end position="63"/>
    </location>
</feature>
<proteinExistence type="predicted"/>
<reference evidence="2 3" key="1">
    <citation type="submission" date="2024-01" db="EMBL/GenBank/DDBJ databases">
        <title>Genome assemblies of Stephania.</title>
        <authorList>
            <person name="Yang L."/>
        </authorList>
    </citation>
    <scope>NUCLEOTIDE SEQUENCE [LARGE SCALE GENOMIC DNA]</scope>
    <source>
        <strain evidence="2">YNDBR</strain>
        <tissue evidence="2">Leaf</tissue>
    </source>
</reference>
<dbReference type="AlphaFoldDB" id="A0AAP0PD62"/>
<dbReference type="EMBL" id="JBBNAF010000006">
    <property type="protein sequence ID" value="KAK9136481.1"/>
    <property type="molecule type" value="Genomic_DNA"/>
</dbReference>
<dbReference type="Proteomes" id="UP001420932">
    <property type="component" value="Unassembled WGS sequence"/>
</dbReference>
<feature type="compositionally biased region" description="Basic and acidic residues" evidence="1">
    <location>
        <begin position="32"/>
        <end position="52"/>
    </location>
</feature>
<protein>
    <submittedName>
        <fullName evidence="2">Uncharacterized protein</fullName>
    </submittedName>
</protein>
<accession>A0AAP0PD62</accession>
<keyword evidence="3" id="KW-1185">Reference proteome</keyword>
<evidence type="ECO:0000313" key="3">
    <source>
        <dbReference type="Proteomes" id="UP001420932"/>
    </source>
</evidence>
<feature type="compositionally biased region" description="Basic and acidic residues" evidence="1">
    <location>
        <begin position="1"/>
        <end position="13"/>
    </location>
</feature>
<feature type="compositionally biased region" description="Acidic residues" evidence="1">
    <location>
        <begin position="178"/>
        <end position="187"/>
    </location>
</feature>
<evidence type="ECO:0000256" key="1">
    <source>
        <dbReference type="SAM" id="MobiDB-lite"/>
    </source>
</evidence>
<comment type="caution">
    <text evidence="2">The sequence shown here is derived from an EMBL/GenBank/DDBJ whole genome shotgun (WGS) entry which is preliminary data.</text>
</comment>
<organism evidence="2 3">
    <name type="scientific">Stephania yunnanensis</name>
    <dbReference type="NCBI Taxonomy" id="152371"/>
    <lineage>
        <taxon>Eukaryota</taxon>
        <taxon>Viridiplantae</taxon>
        <taxon>Streptophyta</taxon>
        <taxon>Embryophyta</taxon>
        <taxon>Tracheophyta</taxon>
        <taxon>Spermatophyta</taxon>
        <taxon>Magnoliopsida</taxon>
        <taxon>Ranunculales</taxon>
        <taxon>Menispermaceae</taxon>
        <taxon>Menispermoideae</taxon>
        <taxon>Cissampelideae</taxon>
        <taxon>Stephania</taxon>
    </lineage>
</organism>
<evidence type="ECO:0000313" key="2">
    <source>
        <dbReference type="EMBL" id="KAK9136481.1"/>
    </source>
</evidence>
<feature type="compositionally biased region" description="Gly residues" evidence="1">
    <location>
        <begin position="159"/>
        <end position="170"/>
    </location>
</feature>
<name>A0AAP0PD62_9MAGN</name>
<feature type="region of interest" description="Disordered" evidence="1">
    <location>
        <begin position="82"/>
        <end position="196"/>
    </location>
</feature>
<sequence length="196" mass="20999">MHEHITYRPERTPDAPPGSAVVLGEVPLRNSPADDKDLSFKHGGGRPEHGEDGEGVVGGHPSILLPNTICLSLRELMRHNVAIEASKEEEDNNGEEVNEEGESERGEEQEQGQVAGKSIGSNPKDVDGQVDAMPIGKDDPEEDGDEEEDEEEEENTVGEGEGVGAGGGESAGDKPVDVEEEGDDEEEGGRRRRGVW</sequence>
<gene>
    <name evidence="2" type="ORF">Syun_015811</name>
</gene>
<feature type="compositionally biased region" description="Acidic residues" evidence="1">
    <location>
        <begin position="139"/>
        <end position="156"/>
    </location>
</feature>
<feature type="compositionally biased region" description="Acidic residues" evidence="1">
    <location>
        <begin position="87"/>
        <end position="102"/>
    </location>
</feature>